<dbReference type="Gene3D" id="1.10.238.20">
    <property type="entry name" value="Pheromone/general odorant binding protein domain"/>
    <property type="match status" value="1"/>
</dbReference>
<dbReference type="AlphaFoldDB" id="A0A0U2MKW6"/>
<dbReference type="Pfam" id="PF01395">
    <property type="entry name" value="PBP_GOBP"/>
    <property type="match status" value="1"/>
</dbReference>
<dbReference type="PANTHER" id="PTHR11857:SF43">
    <property type="entry name" value="GEO07291P1-RELATED"/>
    <property type="match status" value="1"/>
</dbReference>
<keyword evidence="3" id="KW-0964">Secreted</keyword>
<dbReference type="EMBL" id="KT286773">
    <property type="protein sequence ID" value="ALS31060.1"/>
    <property type="molecule type" value="mRNA"/>
</dbReference>
<dbReference type="PANTHER" id="PTHR11857">
    <property type="entry name" value="ODORANT BINDING PROTEIN-RELATED"/>
    <property type="match status" value="1"/>
</dbReference>
<feature type="signal peptide" evidence="5">
    <location>
        <begin position="1"/>
        <end position="18"/>
    </location>
</feature>
<dbReference type="CDD" id="cd23992">
    <property type="entry name" value="PBP_GOBP"/>
    <property type="match status" value="1"/>
</dbReference>
<gene>
    <name evidence="6" type="primary">OBP10</name>
</gene>
<accession>A0A0U2MKW6</accession>
<dbReference type="SMART" id="SM00708">
    <property type="entry name" value="PhBP"/>
    <property type="match status" value="1"/>
</dbReference>
<feature type="chain" id="PRO_5006831299" evidence="5">
    <location>
        <begin position="19"/>
        <end position="135"/>
    </location>
</feature>
<evidence type="ECO:0000256" key="1">
    <source>
        <dbReference type="ARBA" id="ARBA00004613"/>
    </source>
</evidence>
<dbReference type="InterPro" id="IPR006170">
    <property type="entry name" value="PBP/GOBP"/>
</dbReference>
<evidence type="ECO:0000256" key="2">
    <source>
        <dbReference type="ARBA" id="ARBA00008098"/>
    </source>
</evidence>
<sequence length="135" mass="15744">MKDLSFILFITFCGLTYAAIEKEQAVTDCVTELSIDEEIRAHFKNHGEIPDETDKNAKCLFHCVSKKMDFTDEDGSIHKEKVIDYIMQKYPDLNKAKIEPVVLLCGERSETDPCEKWYEFTKCQLKAYLEYKKTQ</sequence>
<reference evidence="6" key="1">
    <citation type="submission" date="2015-07" db="EMBL/GenBank/DDBJ databases">
        <title>Identification and expression pattern of odorant-binding protein gene in Phenacoccus solenopsis Tinsley.</title>
        <authorList>
            <person name="Zhao J."/>
        </authorList>
    </citation>
    <scope>NUCLEOTIDE SEQUENCE</scope>
</reference>
<organism evidence="6">
    <name type="scientific">Phenacoccus solenopsis</name>
    <name type="common">Solenopsis mealybug</name>
    <dbReference type="NCBI Taxonomy" id="483260"/>
    <lineage>
        <taxon>Eukaryota</taxon>
        <taxon>Metazoa</taxon>
        <taxon>Ecdysozoa</taxon>
        <taxon>Arthropoda</taxon>
        <taxon>Hexapoda</taxon>
        <taxon>Insecta</taxon>
        <taxon>Pterygota</taxon>
        <taxon>Neoptera</taxon>
        <taxon>Paraneoptera</taxon>
        <taxon>Hemiptera</taxon>
        <taxon>Sternorrhyncha</taxon>
        <taxon>Coccoidea</taxon>
        <taxon>Pseudococcidae</taxon>
        <taxon>Phenacoccus</taxon>
    </lineage>
</organism>
<protein>
    <submittedName>
        <fullName evidence="6">Odorant-binding protein</fullName>
    </submittedName>
</protein>
<dbReference type="SUPFAM" id="SSF47565">
    <property type="entry name" value="Insect pheromone/odorant-binding proteins"/>
    <property type="match status" value="1"/>
</dbReference>
<dbReference type="GO" id="GO:0007608">
    <property type="term" value="P:sensory perception of smell"/>
    <property type="evidence" value="ECO:0007669"/>
    <property type="project" value="TreeGrafter"/>
</dbReference>
<comment type="subcellular location">
    <subcellularLocation>
        <location evidence="1">Secreted</location>
    </subcellularLocation>
</comment>
<comment type="similarity">
    <text evidence="2">Belongs to the PBP/GOBP family.</text>
</comment>
<evidence type="ECO:0000256" key="4">
    <source>
        <dbReference type="ARBA" id="ARBA00022729"/>
    </source>
</evidence>
<name>A0A0U2MKW6_9HEMI</name>
<evidence type="ECO:0000256" key="3">
    <source>
        <dbReference type="ARBA" id="ARBA00022525"/>
    </source>
</evidence>
<dbReference type="GO" id="GO:0005549">
    <property type="term" value="F:odorant binding"/>
    <property type="evidence" value="ECO:0007669"/>
    <property type="project" value="InterPro"/>
</dbReference>
<dbReference type="InterPro" id="IPR036728">
    <property type="entry name" value="PBP_GOBP_sf"/>
</dbReference>
<evidence type="ECO:0000313" key="6">
    <source>
        <dbReference type="EMBL" id="ALS31060.1"/>
    </source>
</evidence>
<proteinExistence type="evidence at transcript level"/>
<dbReference type="GO" id="GO:0005615">
    <property type="term" value="C:extracellular space"/>
    <property type="evidence" value="ECO:0007669"/>
    <property type="project" value="TreeGrafter"/>
</dbReference>
<evidence type="ECO:0000256" key="5">
    <source>
        <dbReference type="SAM" id="SignalP"/>
    </source>
</evidence>
<dbReference type="SMR" id="A0A0U2MKW6"/>
<keyword evidence="4 5" id="KW-0732">Signal</keyword>